<reference evidence="1 2" key="1">
    <citation type="journal article" date="2016" name="Nat. Commun.">
        <title>Thousands of microbial genomes shed light on interconnected biogeochemical processes in an aquifer system.</title>
        <authorList>
            <person name="Anantharaman K."/>
            <person name="Brown C.T."/>
            <person name="Hug L.A."/>
            <person name="Sharon I."/>
            <person name="Castelle C.J."/>
            <person name="Probst A.J."/>
            <person name="Thomas B.C."/>
            <person name="Singh A."/>
            <person name="Wilkins M.J."/>
            <person name="Karaoz U."/>
            <person name="Brodie E.L."/>
            <person name="Williams K.H."/>
            <person name="Hubbard S.S."/>
            <person name="Banfield J.F."/>
        </authorList>
    </citation>
    <scope>NUCLEOTIDE SEQUENCE [LARGE SCALE GENOMIC DNA]</scope>
</reference>
<protein>
    <submittedName>
        <fullName evidence="1">Uncharacterized protein</fullName>
    </submittedName>
</protein>
<proteinExistence type="predicted"/>
<evidence type="ECO:0000313" key="2">
    <source>
        <dbReference type="Proteomes" id="UP000178425"/>
    </source>
</evidence>
<dbReference type="AlphaFoldDB" id="A0A1F5WRF8"/>
<accession>A0A1F5WRF8</accession>
<organism evidence="1 2">
    <name type="scientific">Candidatus Giovannonibacteria bacterium RIFCSPHIGHO2_02_43_13</name>
    <dbReference type="NCBI Taxonomy" id="1798330"/>
    <lineage>
        <taxon>Bacteria</taxon>
        <taxon>Candidatus Giovannoniibacteriota</taxon>
    </lineage>
</organism>
<dbReference type="Proteomes" id="UP000178425">
    <property type="component" value="Unassembled WGS sequence"/>
</dbReference>
<evidence type="ECO:0000313" key="1">
    <source>
        <dbReference type="EMBL" id="OGF77831.1"/>
    </source>
</evidence>
<dbReference type="EMBL" id="MFHI01000034">
    <property type="protein sequence ID" value="OGF77831.1"/>
    <property type="molecule type" value="Genomic_DNA"/>
</dbReference>
<gene>
    <name evidence="1" type="ORF">A2W54_03445</name>
</gene>
<sequence>MSVGRILELERSFGELYSAKENHLKLRLLLTGKAYAILELEGNKEILTMHNFPMVRGKRIEDFAVMVGIYAAMTLTTPEEYVLYIKTEKGKLYAPTIQAERGLRINARVINDRLAKPDLISVAVEVKNLNNVSRPHTLKAQYIFHYAVRPAVLWEEKLKQIEKKELSAF</sequence>
<name>A0A1F5WRF8_9BACT</name>
<comment type="caution">
    <text evidence="1">The sequence shown here is derived from an EMBL/GenBank/DDBJ whole genome shotgun (WGS) entry which is preliminary data.</text>
</comment>